<dbReference type="EMBL" id="JAHHGZ010000044">
    <property type="protein sequence ID" value="MBW4671415.1"/>
    <property type="molecule type" value="Genomic_DNA"/>
</dbReference>
<dbReference type="InterPro" id="IPR004360">
    <property type="entry name" value="Glyas_Fos-R_dOase_dom"/>
</dbReference>
<dbReference type="PROSITE" id="PS51819">
    <property type="entry name" value="VOC"/>
    <property type="match status" value="1"/>
</dbReference>
<accession>A0A951UZD7</accession>
<name>A0A951UZD7_9CYAN</name>
<dbReference type="PANTHER" id="PTHR36437">
    <property type="entry name" value="GLYOXALASE/BLEOMYCIN RESISTANCE PROTEIN/DIOXYGENASE"/>
    <property type="match status" value="1"/>
</dbReference>
<dbReference type="InterPro" id="IPR037523">
    <property type="entry name" value="VOC_core"/>
</dbReference>
<dbReference type="InterPro" id="IPR029068">
    <property type="entry name" value="Glyas_Bleomycin-R_OHBP_Dase"/>
</dbReference>
<protein>
    <submittedName>
        <fullName evidence="2">VOC family protein</fullName>
    </submittedName>
</protein>
<dbReference type="Proteomes" id="UP000729701">
    <property type="component" value="Unassembled WGS sequence"/>
</dbReference>
<organism evidence="2 3">
    <name type="scientific">Cyanomargarita calcarea GSE-NOS-MK-12-04C</name>
    <dbReference type="NCBI Taxonomy" id="2839659"/>
    <lineage>
        <taxon>Bacteria</taxon>
        <taxon>Bacillati</taxon>
        <taxon>Cyanobacteriota</taxon>
        <taxon>Cyanophyceae</taxon>
        <taxon>Nostocales</taxon>
        <taxon>Cyanomargaritaceae</taxon>
        <taxon>Cyanomargarita</taxon>
    </lineage>
</organism>
<feature type="domain" description="VOC" evidence="1">
    <location>
        <begin position="6"/>
        <end position="122"/>
    </location>
</feature>
<evidence type="ECO:0000313" key="3">
    <source>
        <dbReference type="Proteomes" id="UP000729701"/>
    </source>
</evidence>
<comment type="caution">
    <text evidence="2">The sequence shown here is derived from an EMBL/GenBank/DDBJ whole genome shotgun (WGS) entry which is preliminary data.</text>
</comment>
<gene>
    <name evidence="2" type="ORF">KME60_29335</name>
</gene>
<dbReference type="AlphaFoldDB" id="A0A951UZD7"/>
<dbReference type="PANTHER" id="PTHR36437:SF2">
    <property type="entry name" value="GLYOXALASE_BLEOMYCIN RESISTANCE PROTEIN_DIOXYGENASE"/>
    <property type="match status" value="1"/>
</dbReference>
<sequence>MSVIQGLTKTILYVRDIDTQTNFYRDKLGLTVKSRQSVEGRSDKQWVEFATGECTLVLHGNMEPEQGKDRPKLAFHVNDIETAYQTLTESGVKLSQIRSPSPRLRIAEGVDPEGNPFSIDCQE</sequence>
<proteinExistence type="predicted"/>
<dbReference type="SUPFAM" id="SSF54593">
    <property type="entry name" value="Glyoxalase/Bleomycin resistance protein/Dihydroxybiphenyl dioxygenase"/>
    <property type="match status" value="1"/>
</dbReference>
<evidence type="ECO:0000313" key="2">
    <source>
        <dbReference type="EMBL" id="MBW4671415.1"/>
    </source>
</evidence>
<evidence type="ECO:0000259" key="1">
    <source>
        <dbReference type="PROSITE" id="PS51819"/>
    </source>
</evidence>
<reference evidence="2" key="2">
    <citation type="journal article" date="2022" name="Microbiol. Resour. Announc.">
        <title>Metagenome Sequencing to Explore Phylogenomics of Terrestrial Cyanobacteria.</title>
        <authorList>
            <person name="Ward R.D."/>
            <person name="Stajich J.E."/>
            <person name="Johansen J.R."/>
            <person name="Huntemann M."/>
            <person name="Clum A."/>
            <person name="Foster B."/>
            <person name="Foster B."/>
            <person name="Roux S."/>
            <person name="Palaniappan K."/>
            <person name="Varghese N."/>
            <person name="Mukherjee S."/>
            <person name="Reddy T.B.K."/>
            <person name="Daum C."/>
            <person name="Copeland A."/>
            <person name="Chen I.A."/>
            <person name="Ivanova N.N."/>
            <person name="Kyrpides N.C."/>
            <person name="Shapiro N."/>
            <person name="Eloe-Fadrosh E.A."/>
            <person name="Pietrasiak N."/>
        </authorList>
    </citation>
    <scope>NUCLEOTIDE SEQUENCE</scope>
    <source>
        <strain evidence="2">GSE-NOS-MK-12-04C</strain>
    </source>
</reference>
<reference evidence="2" key="1">
    <citation type="submission" date="2021-05" db="EMBL/GenBank/DDBJ databases">
        <authorList>
            <person name="Pietrasiak N."/>
            <person name="Ward R."/>
            <person name="Stajich J.E."/>
            <person name="Kurbessoian T."/>
        </authorList>
    </citation>
    <scope>NUCLEOTIDE SEQUENCE</scope>
    <source>
        <strain evidence="2">GSE-NOS-MK-12-04C</strain>
    </source>
</reference>
<dbReference type="Gene3D" id="3.10.180.10">
    <property type="entry name" value="2,3-Dihydroxybiphenyl 1,2-Dioxygenase, domain 1"/>
    <property type="match status" value="1"/>
</dbReference>
<dbReference type="Pfam" id="PF00903">
    <property type="entry name" value="Glyoxalase"/>
    <property type="match status" value="1"/>
</dbReference>